<keyword evidence="4 7" id="KW-0812">Transmembrane</keyword>
<keyword evidence="2" id="KW-0813">Transport</keyword>
<feature type="transmembrane region" description="Helical" evidence="7">
    <location>
        <begin position="382"/>
        <end position="403"/>
    </location>
</feature>
<dbReference type="GO" id="GO:0005886">
    <property type="term" value="C:plasma membrane"/>
    <property type="evidence" value="ECO:0007669"/>
    <property type="project" value="UniProtKB-SubCell"/>
</dbReference>
<evidence type="ECO:0000256" key="5">
    <source>
        <dbReference type="ARBA" id="ARBA00022989"/>
    </source>
</evidence>
<evidence type="ECO:0000313" key="9">
    <source>
        <dbReference type="EMBL" id="QVJ02929.1"/>
    </source>
</evidence>
<evidence type="ECO:0000313" key="10">
    <source>
        <dbReference type="Proteomes" id="UP000682416"/>
    </source>
</evidence>
<reference evidence="9" key="1">
    <citation type="submission" date="2021-05" db="EMBL/GenBank/DDBJ databases">
        <authorList>
            <person name="Kaiqin L."/>
            <person name="Jian G."/>
        </authorList>
    </citation>
    <scope>NUCLEOTIDE SEQUENCE</scope>
    <source>
        <strain evidence="9">HDS5</strain>
    </source>
</reference>
<evidence type="ECO:0000256" key="1">
    <source>
        <dbReference type="ARBA" id="ARBA00004651"/>
    </source>
</evidence>
<dbReference type="InterPro" id="IPR020846">
    <property type="entry name" value="MFS_dom"/>
</dbReference>
<dbReference type="InterPro" id="IPR036259">
    <property type="entry name" value="MFS_trans_sf"/>
</dbReference>
<feature type="transmembrane region" description="Helical" evidence="7">
    <location>
        <begin position="265"/>
        <end position="287"/>
    </location>
</feature>
<evidence type="ECO:0000256" key="3">
    <source>
        <dbReference type="ARBA" id="ARBA00022475"/>
    </source>
</evidence>
<feature type="transmembrane region" description="Helical" evidence="7">
    <location>
        <begin position="356"/>
        <end position="376"/>
    </location>
</feature>
<dbReference type="KEGG" id="nec:KGD82_12525"/>
<feature type="transmembrane region" description="Helical" evidence="7">
    <location>
        <begin position="182"/>
        <end position="200"/>
    </location>
</feature>
<dbReference type="PANTHER" id="PTHR23513:SF6">
    <property type="entry name" value="MAJOR FACILITATOR SUPERFAMILY ASSOCIATED DOMAIN-CONTAINING PROTEIN"/>
    <property type="match status" value="1"/>
</dbReference>
<proteinExistence type="predicted"/>
<evidence type="ECO:0000256" key="6">
    <source>
        <dbReference type="ARBA" id="ARBA00023136"/>
    </source>
</evidence>
<keyword evidence="3" id="KW-1003">Cell membrane</keyword>
<organism evidence="9 10">
    <name type="scientific">Nocardiopsis eucommiae</name>
    <dbReference type="NCBI Taxonomy" id="2831970"/>
    <lineage>
        <taxon>Bacteria</taxon>
        <taxon>Bacillati</taxon>
        <taxon>Actinomycetota</taxon>
        <taxon>Actinomycetes</taxon>
        <taxon>Streptosporangiales</taxon>
        <taxon>Nocardiopsidaceae</taxon>
        <taxon>Nocardiopsis</taxon>
    </lineage>
</organism>
<dbReference type="Pfam" id="PF05977">
    <property type="entry name" value="MFS_3"/>
    <property type="match status" value="1"/>
</dbReference>
<keyword evidence="6 7" id="KW-0472">Membrane</keyword>
<dbReference type="CDD" id="cd06173">
    <property type="entry name" value="MFS_MefA_like"/>
    <property type="match status" value="1"/>
</dbReference>
<name>A0A975QM01_9ACTN</name>
<dbReference type="RefSeq" id="WP_378740131.1">
    <property type="nucleotide sequence ID" value="NZ_CBDRIY010000027.1"/>
</dbReference>
<evidence type="ECO:0000256" key="2">
    <source>
        <dbReference type="ARBA" id="ARBA00022448"/>
    </source>
</evidence>
<feature type="transmembrane region" description="Helical" evidence="7">
    <location>
        <begin position="82"/>
        <end position="105"/>
    </location>
</feature>
<protein>
    <submittedName>
        <fullName evidence="9">MFS transporter</fullName>
    </submittedName>
</protein>
<dbReference type="GO" id="GO:0022857">
    <property type="term" value="F:transmembrane transporter activity"/>
    <property type="evidence" value="ECO:0007669"/>
    <property type="project" value="InterPro"/>
</dbReference>
<accession>A0A975QM01</accession>
<gene>
    <name evidence="9" type="ORF">KGD82_12525</name>
</gene>
<dbReference type="PANTHER" id="PTHR23513">
    <property type="entry name" value="INTEGRAL MEMBRANE EFFLUX PROTEIN-RELATED"/>
    <property type="match status" value="1"/>
</dbReference>
<dbReference type="SUPFAM" id="SSF103473">
    <property type="entry name" value="MFS general substrate transporter"/>
    <property type="match status" value="1"/>
</dbReference>
<dbReference type="Proteomes" id="UP000682416">
    <property type="component" value="Chromosome"/>
</dbReference>
<evidence type="ECO:0000259" key="8">
    <source>
        <dbReference type="PROSITE" id="PS50850"/>
    </source>
</evidence>
<keyword evidence="10" id="KW-1185">Reference proteome</keyword>
<sequence length="414" mass="42430">MTQLRAARPDDRTDTRNTGVLVAFTALTNLADGVLKVALPLVATTLTTSPGMIAAVATVLTLPWLLTSLHVGVLVDRFDRRALLLTANLVRVATMAGLAAALLTGALSLPLLYAGAALMGVAEVVATTASVALVPSAVTPPGRERANAWMAGAETACGEFTGPFVGGVLVAVGAGLALGATGAAYVVGMLVLLFLVGRFAPNPVGERPIGSVHARIGEGLAYLWREPLLRGMALLLTVLCACWGAWLALMPLVATDLLDLSAAEYGALMSALGAGGIVGALTVGWVNRLLGRRWAMFADLLGTAAMMAAPVLTSHVWVVGAAAFLGGMGGTLWTVNTRTLSQRMVPGAMLGRFSAVFRLFGWGAMPLGAALVGLLAEVVGVRAAFAVFAVAALLTVIPFLRVVTPAALAAVPRH</sequence>
<dbReference type="InterPro" id="IPR010290">
    <property type="entry name" value="TM_effector"/>
</dbReference>
<feature type="transmembrane region" description="Helical" evidence="7">
    <location>
        <begin position="20"/>
        <end position="39"/>
    </location>
</feature>
<feature type="transmembrane region" description="Helical" evidence="7">
    <location>
        <begin position="51"/>
        <end position="75"/>
    </location>
</feature>
<feature type="transmembrane region" description="Helical" evidence="7">
    <location>
        <begin position="233"/>
        <end position="253"/>
    </location>
</feature>
<feature type="transmembrane region" description="Helical" evidence="7">
    <location>
        <begin position="317"/>
        <end position="335"/>
    </location>
</feature>
<evidence type="ECO:0000256" key="7">
    <source>
        <dbReference type="SAM" id="Phobius"/>
    </source>
</evidence>
<evidence type="ECO:0000256" key="4">
    <source>
        <dbReference type="ARBA" id="ARBA00022692"/>
    </source>
</evidence>
<dbReference type="EMBL" id="CP074402">
    <property type="protein sequence ID" value="QVJ02929.1"/>
    <property type="molecule type" value="Genomic_DNA"/>
</dbReference>
<comment type="subcellular location">
    <subcellularLocation>
        <location evidence="1">Cell membrane</location>
        <topology evidence="1">Multi-pass membrane protein</topology>
    </subcellularLocation>
</comment>
<dbReference type="PROSITE" id="PS50850">
    <property type="entry name" value="MFS"/>
    <property type="match status" value="1"/>
</dbReference>
<dbReference type="Gene3D" id="1.20.1250.20">
    <property type="entry name" value="MFS general substrate transporter like domains"/>
    <property type="match status" value="1"/>
</dbReference>
<feature type="domain" description="Major facilitator superfamily (MFS) profile" evidence="8">
    <location>
        <begin position="17"/>
        <end position="407"/>
    </location>
</feature>
<keyword evidence="5 7" id="KW-1133">Transmembrane helix</keyword>
<dbReference type="AlphaFoldDB" id="A0A975QM01"/>